<accession>A0A8H3ID69</accession>
<protein>
    <submittedName>
        <fullName evidence="1">Uncharacterized protein</fullName>
    </submittedName>
</protein>
<name>A0A8H3ID69_9LECA</name>
<sequence>MGLWNVHFMPPRAAWKPPRSFADVTNNPRPRMRLDAFSSLGRQFRGDVLSGKSLGVLPNGDVIDPECQQRNYSINYHYPAAERSKLTLLTEPYVNDVTAPAVKVTINVKTETIMDDMGTIDAGDTI</sequence>
<reference evidence="1" key="1">
    <citation type="submission" date="2021-03" db="EMBL/GenBank/DDBJ databases">
        <authorList>
            <person name="Tagirdzhanova G."/>
        </authorList>
    </citation>
    <scope>NUCLEOTIDE SEQUENCE</scope>
</reference>
<proteinExistence type="predicted"/>
<gene>
    <name evidence="1" type="ORF">GOMPHAMPRED_003427</name>
</gene>
<keyword evidence="2" id="KW-1185">Reference proteome</keyword>
<organism evidence="1 2">
    <name type="scientific">Gomphillus americanus</name>
    <dbReference type="NCBI Taxonomy" id="1940652"/>
    <lineage>
        <taxon>Eukaryota</taxon>
        <taxon>Fungi</taxon>
        <taxon>Dikarya</taxon>
        <taxon>Ascomycota</taxon>
        <taxon>Pezizomycotina</taxon>
        <taxon>Lecanoromycetes</taxon>
        <taxon>OSLEUM clade</taxon>
        <taxon>Ostropomycetidae</taxon>
        <taxon>Ostropales</taxon>
        <taxon>Graphidaceae</taxon>
        <taxon>Gomphilloideae</taxon>
        <taxon>Gomphillus</taxon>
    </lineage>
</organism>
<evidence type="ECO:0000313" key="2">
    <source>
        <dbReference type="Proteomes" id="UP000664169"/>
    </source>
</evidence>
<dbReference type="AlphaFoldDB" id="A0A8H3ID69"/>
<dbReference type="EMBL" id="CAJPDQ010000020">
    <property type="protein sequence ID" value="CAF9923707.1"/>
    <property type="molecule type" value="Genomic_DNA"/>
</dbReference>
<evidence type="ECO:0000313" key="1">
    <source>
        <dbReference type="EMBL" id="CAF9923707.1"/>
    </source>
</evidence>
<comment type="caution">
    <text evidence="1">The sequence shown here is derived from an EMBL/GenBank/DDBJ whole genome shotgun (WGS) entry which is preliminary data.</text>
</comment>
<dbReference type="Proteomes" id="UP000664169">
    <property type="component" value="Unassembled WGS sequence"/>
</dbReference>